<gene>
    <name evidence="2" type="ORF">Gohar_027364</name>
</gene>
<feature type="coiled-coil region" evidence="1">
    <location>
        <begin position="138"/>
        <end position="175"/>
    </location>
</feature>
<name>A0A7J9HUF3_9ROSI</name>
<evidence type="ECO:0000313" key="3">
    <source>
        <dbReference type="Proteomes" id="UP000593560"/>
    </source>
</evidence>
<protein>
    <submittedName>
        <fullName evidence="2">Uncharacterized protein</fullName>
    </submittedName>
</protein>
<organism evidence="2 3">
    <name type="scientific">Gossypium harknessii</name>
    <dbReference type="NCBI Taxonomy" id="34285"/>
    <lineage>
        <taxon>Eukaryota</taxon>
        <taxon>Viridiplantae</taxon>
        <taxon>Streptophyta</taxon>
        <taxon>Embryophyta</taxon>
        <taxon>Tracheophyta</taxon>
        <taxon>Spermatophyta</taxon>
        <taxon>Magnoliopsida</taxon>
        <taxon>eudicotyledons</taxon>
        <taxon>Gunneridae</taxon>
        <taxon>Pentapetalae</taxon>
        <taxon>rosids</taxon>
        <taxon>malvids</taxon>
        <taxon>Malvales</taxon>
        <taxon>Malvaceae</taxon>
        <taxon>Malvoideae</taxon>
        <taxon>Gossypium</taxon>
    </lineage>
</organism>
<reference evidence="2 3" key="1">
    <citation type="journal article" date="2019" name="Genome Biol. Evol.">
        <title>Insights into the evolution of the New World diploid cottons (Gossypium, subgenus Houzingenia) based on genome sequencing.</title>
        <authorList>
            <person name="Grover C.E."/>
            <person name="Arick M.A. 2nd"/>
            <person name="Thrash A."/>
            <person name="Conover J.L."/>
            <person name="Sanders W.S."/>
            <person name="Peterson D.G."/>
            <person name="Frelichowski J.E."/>
            <person name="Scheffler J.A."/>
            <person name="Scheffler B.E."/>
            <person name="Wendel J.F."/>
        </authorList>
    </citation>
    <scope>NUCLEOTIDE SEQUENCE [LARGE SCALE GENOMIC DNA]</scope>
    <source>
        <strain evidence="2">0</strain>
        <tissue evidence="2">Leaf</tissue>
    </source>
</reference>
<proteinExistence type="predicted"/>
<keyword evidence="3" id="KW-1185">Reference proteome</keyword>
<accession>A0A7J9HUF3</accession>
<evidence type="ECO:0000256" key="1">
    <source>
        <dbReference type="SAM" id="Coils"/>
    </source>
</evidence>
<keyword evidence="1" id="KW-0175">Coiled coil</keyword>
<dbReference type="Proteomes" id="UP000593560">
    <property type="component" value="Unassembled WGS sequence"/>
</dbReference>
<dbReference type="EMBL" id="JABFAD010000011">
    <property type="protein sequence ID" value="MBA0813519.1"/>
    <property type="molecule type" value="Genomic_DNA"/>
</dbReference>
<dbReference type="OrthoDB" id="986037at2759"/>
<dbReference type="AlphaFoldDB" id="A0A7J9HUF3"/>
<comment type="caution">
    <text evidence="2">The sequence shown here is derived from an EMBL/GenBank/DDBJ whole genome shotgun (WGS) entry which is preliminary data.</text>
</comment>
<sequence>MVKDPKSSPNPQPNMFVAAHLRFPIGISRRVKEMERLGYPKSIDGNHAFIKACDEDLRKMIDQNHGLIKAHDEEMERIKQMADDMFTMEQESMAHCFPHKRRKIEKLLLMSEIINLRHNKIMNEMALLEADERMSILAQEHQTEKDEFERRIKELERKVDDKRVEEVEIQSLKEEIRVKPKVEAIEEEVKVKEEEA</sequence>
<evidence type="ECO:0000313" key="2">
    <source>
        <dbReference type="EMBL" id="MBA0813519.1"/>
    </source>
</evidence>